<evidence type="ECO:0000313" key="1">
    <source>
        <dbReference type="EMBL" id="PSR25536.1"/>
    </source>
</evidence>
<dbReference type="EMBL" id="PXYT01000053">
    <property type="protein sequence ID" value="PSR25536.1"/>
    <property type="molecule type" value="Genomic_DNA"/>
</dbReference>
<proteinExistence type="predicted"/>
<dbReference type="AlphaFoldDB" id="A0A2T2WTG3"/>
<protein>
    <submittedName>
        <fullName evidence="1">Uncharacterized protein</fullName>
    </submittedName>
</protein>
<organism evidence="1 2">
    <name type="scientific">Sulfobacillus benefaciens</name>
    <dbReference type="NCBI Taxonomy" id="453960"/>
    <lineage>
        <taxon>Bacteria</taxon>
        <taxon>Bacillati</taxon>
        <taxon>Bacillota</taxon>
        <taxon>Clostridia</taxon>
        <taxon>Eubacteriales</taxon>
        <taxon>Clostridiales Family XVII. Incertae Sedis</taxon>
        <taxon>Sulfobacillus</taxon>
    </lineage>
</organism>
<evidence type="ECO:0000313" key="2">
    <source>
        <dbReference type="Proteomes" id="UP000242699"/>
    </source>
</evidence>
<dbReference type="Proteomes" id="UP000242699">
    <property type="component" value="Unassembled WGS sequence"/>
</dbReference>
<name>A0A2T2WTG3_9FIRM</name>
<comment type="caution">
    <text evidence="1">The sequence shown here is derived from an EMBL/GenBank/DDBJ whole genome shotgun (WGS) entry which is preliminary data.</text>
</comment>
<reference evidence="1 2" key="1">
    <citation type="journal article" date="2014" name="BMC Genomics">
        <title>Comparison of environmental and isolate Sulfobacillus genomes reveals diverse carbon, sulfur, nitrogen, and hydrogen metabolisms.</title>
        <authorList>
            <person name="Justice N.B."/>
            <person name="Norman A."/>
            <person name="Brown C.T."/>
            <person name="Singh A."/>
            <person name="Thomas B.C."/>
            <person name="Banfield J.F."/>
        </authorList>
    </citation>
    <scope>NUCLEOTIDE SEQUENCE [LARGE SCALE GENOMIC DNA]</scope>
    <source>
        <strain evidence="1">AMDSBA1</strain>
    </source>
</reference>
<gene>
    <name evidence="1" type="ORF">C7B43_16645</name>
</gene>
<sequence length="64" mass="7254">MSSSRRSPSPQTAHTLADRDHCPHYRQLIHTDTQHACLDCGAWLRLTDSGTWVIVNQDTESHPD</sequence>
<accession>A0A2T2WTG3</accession>